<dbReference type="AlphaFoldDB" id="A0A8S1E053"/>
<dbReference type="Gene3D" id="3.40.220.10">
    <property type="entry name" value="Leucine Aminopeptidase, subunit E, domain 1"/>
    <property type="match status" value="1"/>
</dbReference>
<feature type="region of interest" description="Disordered" evidence="1">
    <location>
        <begin position="36"/>
        <end position="63"/>
    </location>
</feature>
<sequence>MSLPRVWQSPLQGHQVPMQPSSGALNVTPFLNSSPPTTAQFSGHINQHARPGSQPHPTMQCSQPPMVQPALGQGSVDGNRGQNFDLASIIQNLTEAFQTNMNFMRNEMHRIIADSKQREERYEQQLNELRGELHYMRECFEEQSHTAQRQSSMIPPMHPNFFPRPQWSKNKKFWPKIEKSDDTPATNNYLDCSNELNKALESGSSLAIPGARCSFVEHVGNLWEAKEEVKVHAVGSDLSLGVGVALDCVKYAGRPDFEPNSAAVGDILKQDSDQVKGTIWHLVTKEKSSYKLYKKPEPFVLNVQRAFKKLAEEIEKEGIEELAMSYLCSGSDRMNRVWVMNQLYSELKDLNVTVHFYNKVQSKRWLGCGQLFAASGTSVNVNVPPDQDIPEVAPKKTVSPSLN</sequence>
<name>A0A8S1E053_9INSE</name>
<keyword evidence="3" id="KW-1185">Reference proteome</keyword>
<evidence type="ECO:0000313" key="3">
    <source>
        <dbReference type="Proteomes" id="UP000494165"/>
    </source>
</evidence>
<proteinExistence type="predicted"/>
<accession>A0A8S1E053</accession>
<evidence type="ECO:0000313" key="2">
    <source>
        <dbReference type="EMBL" id="CAB3387970.1"/>
    </source>
</evidence>
<dbReference type="SUPFAM" id="SSF52949">
    <property type="entry name" value="Macro domain-like"/>
    <property type="match status" value="1"/>
</dbReference>
<gene>
    <name evidence="2" type="ORF">CLODIP_2_CD15668</name>
</gene>
<organism evidence="2 3">
    <name type="scientific">Cloeon dipterum</name>
    <dbReference type="NCBI Taxonomy" id="197152"/>
    <lineage>
        <taxon>Eukaryota</taxon>
        <taxon>Metazoa</taxon>
        <taxon>Ecdysozoa</taxon>
        <taxon>Arthropoda</taxon>
        <taxon>Hexapoda</taxon>
        <taxon>Insecta</taxon>
        <taxon>Pterygota</taxon>
        <taxon>Palaeoptera</taxon>
        <taxon>Ephemeroptera</taxon>
        <taxon>Pisciforma</taxon>
        <taxon>Baetidae</taxon>
        <taxon>Cloeon</taxon>
    </lineage>
</organism>
<evidence type="ECO:0000256" key="1">
    <source>
        <dbReference type="SAM" id="MobiDB-lite"/>
    </source>
</evidence>
<dbReference type="EMBL" id="CADEPI010000657">
    <property type="protein sequence ID" value="CAB3387970.1"/>
    <property type="molecule type" value="Genomic_DNA"/>
</dbReference>
<protein>
    <submittedName>
        <fullName evidence="2">Uncharacterized protein</fullName>
    </submittedName>
</protein>
<feature type="compositionally biased region" description="Polar residues" evidence="1">
    <location>
        <begin position="36"/>
        <end position="45"/>
    </location>
</feature>
<reference evidence="2 3" key="1">
    <citation type="submission" date="2020-04" db="EMBL/GenBank/DDBJ databases">
        <authorList>
            <person name="Alioto T."/>
            <person name="Alioto T."/>
            <person name="Gomez Garrido J."/>
        </authorList>
    </citation>
    <scope>NUCLEOTIDE SEQUENCE [LARGE SCALE GENOMIC DNA]</scope>
</reference>
<comment type="caution">
    <text evidence="2">The sequence shown here is derived from an EMBL/GenBank/DDBJ whole genome shotgun (WGS) entry which is preliminary data.</text>
</comment>
<dbReference type="Proteomes" id="UP000494165">
    <property type="component" value="Unassembled WGS sequence"/>
</dbReference>
<feature type="region of interest" description="Disordered" evidence="1">
    <location>
        <begin position="1"/>
        <end position="20"/>
    </location>
</feature>
<dbReference type="InterPro" id="IPR043472">
    <property type="entry name" value="Macro_dom-like"/>
</dbReference>